<dbReference type="InParanoid" id="A0A482XP94"/>
<name>A0A482XP94_LAOST</name>
<evidence type="ECO:0000313" key="2">
    <source>
        <dbReference type="Proteomes" id="UP000291343"/>
    </source>
</evidence>
<gene>
    <name evidence="1" type="ORF">LSTR_LSTR012219</name>
</gene>
<organism evidence="1 2">
    <name type="scientific">Laodelphax striatellus</name>
    <name type="common">Small brown planthopper</name>
    <name type="synonym">Delphax striatella</name>
    <dbReference type="NCBI Taxonomy" id="195883"/>
    <lineage>
        <taxon>Eukaryota</taxon>
        <taxon>Metazoa</taxon>
        <taxon>Ecdysozoa</taxon>
        <taxon>Arthropoda</taxon>
        <taxon>Hexapoda</taxon>
        <taxon>Insecta</taxon>
        <taxon>Pterygota</taxon>
        <taxon>Neoptera</taxon>
        <taxon>Paraneoptera</taxon>
        <taxon>Hemiptera</taxon>
        <taxon>Auchenorrhyncha</taxon>
        <taxon>Fulgoroidea</taxon>
        <taxon>Delphacidae</taxon>
        <taxon>Criomorphinae</taxon>
        <taxon>Laodelphax</taxon>
    </lineage>
</organism>
<proteinExistence type="predicted"/>
<dbReference type="SMR" id="A0A482XP94"/>
<keyword evidence="2" id="KW-1185">Reference proteome</keyword>
<reference evidence="1 2" key="1">
    <citation type="journal article" date="2017" name="Gigascience">
        <title>Genome sequence of the small brown planthopper, Laodelphax striatellus.</title>
        <authorList>
            <person name="Zhu J."/>
            <person name="Jiang F."/>
            <person name="Wang X."/>
            <person name="Yang P."/>
            <person name="Bao Y."/>
            <person name="Zhao W."/>
            <person name="Wang W."/>
            <person name="Lu H."/>
            <person name="Wang Q."/>
            <person name="Cui N."/>
            <person name="Li J."/>
            <person name="Chen X."/>
            <person name="Luo L."/>
            <person name="Yu J."/>
            <person name="Kang L."/>
            <person name="Cui F."/>
        </authorList>
    </citation>
    <scope>NUCLEOTIDE SEQUENCE [LARGE SCALE GENOMIC DNA]</scope>
    <source>
        <strain evidence="1">Lst14</strain>
    </source>
</reference>
<protein>
    <submittedName>
        <fullName evidence="1">Uncharacterized protein</fullName>
    </submittedName>
</protein>
<dbReference type="AlphaFoldDB" id="A0A482XP94"/>
<evidence type="ECO:0000313" key="1">
    <source>
        <dbReference type="EMBL" id="RZF47597.1"/>
    </source>
</evidence>
<dbReference type="EMBL" id="QKKF02003965">
    <property type="protein sequence ID" value="RZF47597.1"/>
    <property type="molecule type" value="Genomic_DNA"/>
</dbReference>
<sequence>MIVSPAYNGNSRMKAKQILPTEEEVDEEEVVPTKIEGVKYMPYFNKPIAIETFAEREKRRLRGYPLPAPIRELQNAVKDLKGCDHPVIPSNLQTKLEKFE</sequence>
<dbReference type="Proteomes" id="UP000291343">
    <property type="component" value="Unassembled WGS sequence"/>
</dbReference>
<comment type="caution">
    <text evidence="1">The sequence shown here is derived from an EMBL/GenBank/DDBJ whole genome shotgun (WGS) entry which is preliminary data.</text>
</comment>
<accession>A0A482XP94</accession>